<dbReference type="EMBL" id="BRPJ01000031">
    <property type="protein sequence ID" value="GLB29795.1"/>
    <property type="molecule type" value="Genomic_DNA"/>
</dbReference>
<dbReference type="Proteomes" id="UP001419084">
    <property type="component" value="Unassembled WGS sequence"/>
</dbReference>
<proteinExistence type="predicted"/>
<comment type="caution">
    <text evidence="1">The sequence shown here is derived from an EMBL/GenBank/DDBJ whole genome shotgun (WGS) entry which is preliminary data.</text>
</comment>
<keyword evidence="2" id="KW-1185">Reference proteome</keyword>
<reference evidence="1 2" key="1">
    <citation type="journal article" date="2024" name="Int. J. Syst. Evol. Microbiol.">
        <title>Lacrimispora brassicae sp. nov. isolated from fermented cabbage, and proposal of Clostridium indicum Gundawar et al. 2019 and Clostridium methoxybenzovorans Mechichi et al. 1999 as heterotypic synonyms of Lacrimispora amygdalina (Parshina et al. 2003) Haas and Blanchard 2020 and Lacrimispora indolis (McClung and McCoy 1957) Haas and Blanchard 2020, respectively.</title>
        <authorList>
            <person name="Kobayashi H."/>
            <person name="Tanizawa Y."/>
            <person name="Sakamoto M."/>
            <person name="Ohkuma M."/>
            <person name="Tohno M."/>
        </authorList>
    </citation>
    <scope>NUCLEOTIDE SEQUENCE [LARGE SCALE GENOMIC DNA]</scope>
    <source>
        <strain evidence="1 2">DSM 12857</strain>
    </source>
</reference>
<accession>A0ABQ5M5K2</accession>
<evidence type="ECO:0000313" key="2">
    <source>
        <dbReference type="Proteomes" id="UP001419084"/>
    </source>
</evidence>
<sequence>MKKGTYVDEKIISLQNFVKKRTSSYELLTDEIPIRGKGIRFIPLPMFDGKVNALIPQNFTEMPEMIAKVRYISSNRPPVLLTNEYYDDNFGFHLLRRGDIQEYTNLDELIHQMQDTVKLHTPETVIYGKGSINLERADGRWFEYKNFTLDDETYNLQFLVSTEEYLLAGTFNCMMCFYDDWRESVLKSLEYIKITGKGELKNESR</sequence>
<organism evidence="1 2">
    <name type="scientific">Lacrimispora amygdalina</name>
    <dbReference type="NCBI Taxonomy" id="253257"/>
    <lineage>
        <taxon>Bacteria</taxon>
        <taxon>Bacillati</taxon>
        <taxon>Bacillota</taxon>
        <taxon>Clostridia</taxon>
        <taxon>Lachnospirales</taxon>
        <taxon>Lachnospiraceae</taxon>
        <taxon>Lacrimispora</taxon>
    </lineage>
</organism>
<dbReference type="RefSeq" id="WP_346065057.1">
    <property type="nucleotide sequence ID" value="NZ_BRPJ01000031.1"/>
</dbReference>
<evidence type="ECO:0000313" key="1">
    <source>
        <dbReference type="EMBL" id="GLB29795.1"/>
    </source>
</evidence>
<name>A0ABQ5M5K2_9FIRM</name>
<protein>
    <recommendedName>
        <fullName evidence="3">DUF1795 domain-containing protein</fullName>
    </recommendedName>
</protein>
<gene>
    <name evidence="1" type="ORF">LAD12857_17180</name>
</gene>
<evidence type="ECO:0008006" key="3">
    <source>
        <dbReference type="Google" id="ProtNLM"/>
    </source>
</evidence>